<evidence type="ECO:0000313" key="4">
    <source>
        <dbReference type="Proteomes" id="UP000229433"/>
    </source>
</evidence>
<gene>
    <name evidence="3" type="ORF">CJ305_05910</name>
</gene>
<keyword evidence="1" id="KW-1133">Transmembrane helix</keyword>
<dbReference type="RefSeq" id="WP_099645322.1">
    <property type="nucleotide sequence ID" value="NZ_KZ319288.1"/>
</dbReference>
<evidence type="ECO:0000256" key="1">
    <source>
        <dbReference type="SAM" id="Phobius"/>
    </source>
</evidence>
<dbReference type="OrthoDB" id="9810200at2"/>
<comment type="caution">
    <text evidence="3">The sequence shown here is derived from an EMBL/GenBank/DDBJ whole genome shotgun (WGS) entry which is preliminary data.</text>
</comment>
<dbReference type="Proteomes" id="UP000229433">
    <property type="component" value="Unassembled WGS sequence"/>
</dbReference>
<keyword evidence="1" id="KW-0472">Membrane</keyword>
<reference evidence="3 4" key="1">
    <citation type="submission" date="2017-08" db="EMBL/GenBank/DDBJ databases">
        <title>The whole genome shortgun sequences of strain Leeuwenhoekiella nanhaiensis G18 from the South China Sea.</title>
        <authorList>
            <person name="Liu Q."/>
        </authorList>
    </citation>
    <scope>NUCLEOTIDE SEQUENCE [LARGE SCALE GENOMIC DNA]</scope>
    <source>
        <strain evidence="3 4">G18</strain>
    </source>
</reference>
<sequence length="636" mass="70793">MQFKNPEILYFLFLLLIPILIHLFQLRRFKKTAFTNVVFLENVVQNTRKSNTLKKWLILFTRLLAIAGVVFAFARPFIPETETALKKQETVLFIDNSFSMQAKGQKGSLLNEIKQDLIAALPKGKTLTLATWDEVYTDFDPAEDRSELLDLEYAAATKSQENLMLQLQSLFSDDLTTTKQLIVLSDFQSLKPLKDQDSTGLTIHNVQLKPVEYTNIAIDSLSSEMQSTTLKFSVALSSSVPLETQVPVSVYNGNQLLTKATANFKNRDTASVSFSLENQSPIAGKLSIEDPNLTYDNQFYFATGAQKPLKVLAIANADSDFINRLFRAPDYDLSVVQSTELDYSMLADQNLIILNELNSVPSALVNLLQTHTAQGGTLILIPSADAREEVYTPLLGAYGFAPFGEKNTAAQRITTINYDHPLYQDVFSGRTSNLQSHVLQSYFPLNSSESILGLENGAAFLAARNGLYVFTGALSTANSNFINGQLIVPTFDKIASEALKAPRLYYTFGADSAFEIEADLPEDAVVVLEREDAQIIPLQEKRGSKITISETPGLNKAGVYALKYKQDTLALVAYNYNRLESKLSEQTFANDQTSEEVAGLINELQEASNLNLLSKWFVIFALFAFLAEMLILKFFK</sequence>
<dbReference type="PANTHER" id="PTHR37464:SF1">
    <property type="entry name" value="BLL2463 PROTEIN"/>
    <property type="match status" value="1"/>
</dbReference>
<accession>A0A2G1VVK2</accession>
<feature type="transmembrane region" description="Helical" evidence="1">
    <location>
        <begin position="56"/>
        <end position="78"/>
    </location>
</feature>
<keyword evidence="4" id="KW-1185">Reference proteome</keyword>
<proteinExistence type="predicted"/>
<name>A0A2G1VVK2_9FLAO</name>
<evidence type="ECO:0000259" key="2">
    <source>
        <dbReference type="Pfam" id="PF07584"/>
    </source>
</evidence>
<evidence type="ECO:0000313" key="3">
    <source>
        <dbReference type="EMBL" id="PHQ30489.1"/>
    </source>
</evidence>
<dbReference type="AlphaFoldDB" id="A0A2G1VVK2"/>
<protein>
    <recommendedName>
        <fullName evidence="2">Aerotolerance regulator N-terminal domain-containing protein</fullName>
    </recommendedName>
</protein>
<feature type="domain" description="Aerotolerance regulator N-terminal" evidence="2">
    <location>
        <begin position="1"/>
        <end position="76"/>
    </location>
</feature>
<dbReference type="EMBL" id="NQXA01000002">
    <property type="protein sequence ID" value="PHQ30489.1"/>
    <property type="molecule type" value="Genomic_DNA"/>
</dbReference>
<dbReference type="InterPro" id="IPR024163">
    <property type="entry name" value="Aerotolerance_reg_N"/>
</dbReference>
<keyword evidence="1" id="KW-0812">Transmembrane</keyword>
<dbReference type="Pfam" id="PF07584">
    <property type="entry name" value="BatA"/>
    <property type="match status" value="1"/>
</dbReference>
<dbReference type="PANTHER" id="PTHR37464">
    <property type="entry name" value="BLL2463 PROTEIN"/>
    <property type="match status" value="1"/>
</dbReference>
<dbReference type="NCBIfam" id="TIGR02226">
    <property type="entry name" value="two_anch"/>
    <property type="match status" value="1"/>
</dbReference>
<feature type="transmembrane region" description="Helical" evidence="1">
    <location>
        <begin position="6"/>
        <end position="24"/>
    </location>
</feature>
<dbReference type="InterPro" id="IPR011933">
    <property type="entry name" value="Double_TM_dom"/>
</dbReference>
<organism evidence="3 4">
    <name type="scientific">Leeuwenhoekiella nanhaiensis</name>
    <dbReference type="NCBI Taxonomy" id="1655491"/>
    <lineage>
        <taxon>Bacteria</taxon>
        <taxon>Pseudomonadati</taxon>
        <taxon>Bacteroidota</taxon>
        <taxon>Flavobacteriia</taxon>
        <taxon>Flavobacteriales</taxon>
        <taxon>Flavobacteriaceae</taxon>
        <taxon>Leeuwenhoekiella</taxon>
    </lineage>
</organism>
<feature type="transmembrane region" description="Helical" evidence="1">
    <location>
        <begin position="616"/>
        <end position="635"/>
    </location>
</feature>